<name>A0ABN6PHC4_9BURK</name>
<evidence type="ECO:0000313" key="2">
    <source>
        <dbReference type="Proteomes" id="UP001057498"/>
    </source>
</evidence>
<organism evidence="1 2">
    <name type="scientific">Sphaerotilus microaerophilus</name>
    <dbReference type="NCBI Taxonomy" id="2914710"/>
    <lineage>
        <taxon>Bacteria</taxon>
        <taxon>Pseudomonadati</taxon>
        <taxon>Pseudomonadota</taxon>
        <taxon>Betaproteobacteria</taxon>
        <taxon>Burkholderiales</taxon>
        <taxon>Sphaerotilaceae</taxon>
        <taxon>Sphaerotilus</taxon>
    </lineage>
</organism>
<keyword evidence="2" id="KW-1185">Reference proteome</keyword>
<dbReference type="Pfam" id="PF11249">
    <property type="entry name" value="DUF3047"/>
    <property type="match status" value="1"/>
</dbReference>
<evidence type="ECO:0008006" key="3">
    <source>
        <dbReference type="Google" id="ProtNLM"/>
    </source>
</evidence>
<protein>
    <recommendedName>
        <fullName evidence="3">DUF3047 domain-containing protein</fullName>
    </recommendedName>
</protein>
<gene>
    <name evidence="1" type="ORF">CATMQ487_13710</name>
</gene>
<sequence>MHEPASETRLVQPGLAAHWHAFALPGKARTHYEHKVVDGRAALHARADRSASMWRQHVRLEPQHLSRVHFSWKVPRLIDAADLSDRDADDTPVRIVLAFEGDRQRLSMRNRMMFDLAESLTGEAPPYATLMYVWDPKAEVGSVIRAPRSDRVRGVVVESGPQRLGRWLHYERDVLADFRRAYGEEPGALVGVAVMTDSDNTSSETEAFYGGIELEGATRLRLL</sequence>
<dbReference type="InterPro" id="IPR021409">
    <property type="entry name" value="DUF3047"/>
</dbReference>
<accession>A0ABN6PHC4</accession>
<dbReference type="RefSeq" id="WP_251972526.1">
    <property type="nucleotide sequence ID" value="NZ_AP025730.1"/>
</dbReference>
<dbReference type="Proteomes" id="UP001057498">
    <property type="component" value="Chromosome"/>
</dbReference>
<proteinExistence type="predicted"/>
<dbReference type="EMBL" id="AP025730">
    <property type="protein sequence ID" value="BDI04401.1"/>
    <property type="molecule type" value="Genomic_DNA"/>
</dbReference>
<evidence type="ECO:0000313" key="1">
    <source>
        <dbReference type="EMBL" id="BDI04401.1"/>
    </source>
</evidence>
<reference evidence="1" key="1">
    <citation type="submission" date="2022-04" db="EMBL/GenBank/DDBJ databases">
        <title>Whole genome sequence of Sphaerotilus sp. FB-5.</title>
        <authorList>
            <person name="Takeda M."/>
            <person name="Narihara S."/>
            <person name="Akimoto M."/>
            <person name="Akimoto R."/>
            <person name="Nishiyashiki S."/>
            <person name="Murakami T."/>
        </authorList>
    </citation>
    <scope>NUCLEOTIDE SEQUENCE</scope>
    <source>
        <strain evidence="1">FB-5</strain>
    </source>
</reference>